<dbReference type="AlphaFoldDB" id="A0A1M5DU87"/>
<name>A0A1M5DU87_9FIRM</name>
<gene>
    <name evidence="1" type="ORF">SAMN02745218_02917</name>
</gene>
<dbReference type="Proteomes" id="UP000184196">
    <property type="component" value="Unassembled WGS sequence"/>
</dbReference>
<keyword evidence="2" id="KW-1185">Reference proteome</keyword>
<organism evidence="1 2">
    <name type="scientific">Desulfofundulus australicus DSM 11792</name>
    <dbReference type="NCBI Taxonomy" id="1121425"/>
    <lineage>
        <taxon>Bacteria</taxon>
        <taxon>Bacillati</taxon>
        <taxon>Bacillota</taxon>
        <taxon>Clostridia</taxon>
        <taxon>Eubacteriales</taxon>
        <taxon>Peptococcaceae</taxon>
        <taxon>Desulfofundulus</taxon>
    </lineage>
</organism>
<evidence type="ECO:0000313" key="1">
    <source>
        <dbReference type="EMBL" id="SHF70486.1"/>
    </source>
</evidence>
<accession>A0A1M5DU87</accession>
<evidence type="ECO:0000313" key="2">
    <source>
        <dbReference type="Proteomes" id="UP000184196"/>
    </source>
</evidence>
<protein>
    <submittedName>
        <fullName evidence="1">Uncharacterized protein</fullName>
    </submittedName>
</protein>
<dbReference type="RefSeq" id="WP_073167580.1">
    <property type="nucleotide sequence ID" value="NZ_FQUW01000056.1"/>
</dbReference>
<sequence length="317" mass="36102">MKPAPLLGFSFVNTFLGVIFLNRLGSLCASGEVVLRGYEKVYREGETFICEGQEFQPRVQAIPEGFWKQVRQLHFALHDGRDGQVCDFLKQYGTIPGQDDLEGLVHPIRGTQITMRTIEVALGYFISLTSLFDNITVGNTGYIRETLGGNKSSPEPWVVYLPENGFSPYQFFYAPPPQEDGLYRLDDDDRLLREEVYRAILTAVEDWLRRIPWRLTTLGAGKGAVRHAWSFLATNWFQAAVLSWYLERVACLEPCVCGCGRPARPGSKYADEKCAARHRKRQQRERKGEARKFCPTCGQVLSDSEARRRVGQKRPRQ</sequence>
<reference evidence="2" key="1">
    <citation type="submission" date="2016-11" db="EMBL/GenBank/DDBJ databases">
        <authorList>
            <person name="Varghese N."/>
            <person name="Submissions S."/>
        </authorList>
    </citation>
    <scope>NUCLEOTIDE SEQUENCE [LARGE SCALE GENOMIC DNA]</scope>
    <source>
        <strain evidence="2">DSM 11792</strain>
    </source>
</reference>
<dbReference type="EMBL" id="FQUW01000056">
    <property type="protein sequence ID" value="SHF70486.1"/>
    <property type="molecule type" value="Genomic_DNA"/>
</dbReference>
<proteinExistence type="predicted"/>